<dbReference type="EMBL" id="AP006059">
    <property type="protein sequence ID" value="BAD46550.1"/>
    <property type="molecule type" value="Genomic_DNA"/>
</dbReference>
<proteinExistence type="predicted"/>
<evidence type="ECO:0000256" key="1">
    <source>
        <dbReference type="SAM" id="MobiDB-lite"/>
    </source>
</evidence>
<accession>Q5GM73</accession>
<dbReference type="Pfam" id="PF05754">
    <property type="entry name" value="DUF834"/>
    <property type="match status" value="1"/>
</dbReference>
<reference evidence="4" key="1">
    <citation type="journal article" date="2005" name="Nature">
        <title>The map-based sequence of the rice genome.</title>
        <authorList>
            <consortium name="International rice genome sequencing project (IRGSP)"/>
            <person name="Matsumoto T."/>
            <person name="Wu J."/>
            <person name="Kanamori H."/>
            <person name="Katayose Y."/>
            <person name="Fujisawa M."/>
            <person name="Namiki N."/>
            <person name="Mizuno H."/>
            <person name="Yamamoto K."/>
            <person name="Antonio B.A."/>
            <person name="Baba T."/>
            <person name="Sakata K."/>
            <person name="Nagamura Y."/>
            <person name="Aoki H."/>
            <person name="Arikawa K."/>
            <person name="Arita K."/>
            <person name="Bito T."/>
            <person name="Chiden Y."/>
            <person name="Fujitsuka N."/>
            <person name="Fukunaka R."/>
            <person name="Hamada M."/>
            <person name="Harada C."/>
            <person name="Hayashi A."/>
            <person name="Hijishita S."/>
            <person name="Honda M."/>
            <person name="Hosokawa S."/>
            <person name="Ichikawa Y."/>
            <person name="Idonuma A."/>
            <person name="Iijima M."/>
            <person name="Ikeda M."/>
            <person name="Ikeno M."/>
            <person name="Ito K."/>
            <person name="Ito S."/>
            <person name="Ito T."/>
            <person name="Ito Y."/>
            <person name="Ito Y."/>
            <person name="Iwabuchi A."/>
            <person name="Kamiya K."/>
            <person name="Karasawa W."/>
            <person name="Kurita K."/>
            <person name="Katagiri S."/>
            <person name="Kikuta A."/>
            <person name="Kobayashi H."/>
            <person name="Kobayashi N."/>
            <person name="Machita K."/>
            <person name="Maehara T."/>
            <person name="Masukawa M."/>
            <person name="Mizubayashi T."/>
            <person name="Mukai Y."/>
            <person name="Nagasaki H."/>
            <person name="Nagata Y."/>
            <person name="Naito S."/>
            <person name="Nakashima M."/>
            <person name="Nakama Y."/>
            <person name="Nakamichi Y."/>
            <person name="Nakamura M."/>
            <person name="Meguro A."/>
            <person name="Negishi M."/>
            <person name="Ohta I."/>
            <person name="Ohta T."/>
            <person name="Okamoto M."/>
            <person name="Ono N."/>
            <person name="Saji S."/>
            <person name="Sakaguchi M."/>
            <person name="Sakai K."/>
            <person name="Shibata M."/>
            <person name="Shimokawa T."/>
            <person name="Song J."/>
            <person name="Takazaki Y."/>
            <person name="Terasawa K."/>
            <person name="Tsugane M."/>
            <person name="Tsuji K."/>
            <person name="Ueda S."/>
            <person name="Waki K."/>
            <person name="Yamagata H."/>
            <person name="Yamamoto M."/>
            <person name="Yamamoto S."/>
            <person name="Yamane H."/>
            <person name="Yoshiki S."/>
            <person name="Yoshihara R."/>
            <person name="Yukawa K."/>
            <person name="Zhong H."/>
            <person name="Yano M."/>
            <person name="Yuan Q."/>
            <person name="Ouyang S."/>
            <person name="Liu J."/>
            <person name="Jones K.M."/>
            <person name="Gansberger K."/>
            <person name="Moffat K."/>
            <person name="Hill J."/>
            <person name="Bera J."/>
            <person name="Fadrosh D."/>
            <person name="Jin S."/>
            <person name="Johri S."/>
            <person name="Kim M."/>
            <person name="Overton L."/>
            <person name="Reardon M."/>
            <person name="Tsitrin T."/>
            <person name="Vuong H."/>
            <person name="Weaver B."/>
            <person name="Ciecko A."/>
            <person name="Tallon L."/>
            <person name="Jackson J."/>
            <person name="Pai G."/>
            <person name="Aken S.V."/>
            <person name="Utterback T."/>
            <person name="Reidmuller S."/>
            <person name="Feldblyum T."/>
            <person name="Hsiao J."/>
            <person name="Zismann V."/>
            <person name="Iobst S."/>
            <person name="de Vazeille A.R."/>
            <person name="Buell C.R."/>
            <person name="Ying K."/>
            <person name="Li Y."/>
            <person name="Lu T."/>
            <person name="Huang Y."/>
            <person name="Zhao Q."/>
            <person name="Feng Q."/>
            <person name="Zhang L."/>
            <person name="Zhu J."/>
            <person name="Weng Q."/>
            <person name="Mu J."/>
            <person name="Lu Y."/>
            <person name="Fan D."/>
            <person name="Liu Y."/>
            <person name="Guan J."/>
            <person name="Zhang Y."/>
            <person name="Yu S."/>
            <person name="Liu X."/>
            <person name="Zhang Y."/>
            <person name="Hong G."/>
            <person name="Han B."/>
            <person name="Choisne N."/>
            <person name="Demange N."/>
            <person name="Orjeda G."/>
            <person name="Samain S."/>
            <person name="Cattolico L."/>
            <person name="Pelletier E."/>
            <person name="Couloux A."/>
            <person name="Segurens B."/>
            <person name="Wincker P."/>
            <person name="D'Hont A."/>
            <person name="Scarpelli C."/>
            <person name="Weissenbach J."/>
            <person name="Salanoubat M."/>
            <person name="Quetier F."/>
            <person name="Yu Y."/>
            <person name="Kim H.R."/>
            <person name="Rambo T."/>
            <person name="Currie J."/>
            <person name="Collura K."/>
            <person name="Luo M."/>
            <person name="Yang T."/>
            <person name="Ammiraju J.S.S."/>
            <person name="Engler F."/>
            <person name="Soderlund C."/>
            <person name="Wing R.A."/>
            <person name="Palmer L.E."/>
            <person name="de la Bastide M."/>
            <person name="Spiegel L."/>
            <person name="Nascimento L."/>
            <person name="Zutavern T."/>
            <person name="O'Shaughnessy A."/>
            <person name="Dike S."/>
            <person name="Dedhia N."/>
            <person name="Preston R."/>
            <person name="Balija V."/>
            <person name="McCombie W.R."/>
            <person name="Chow T."/>
            <person name="Chen H."/>
            <person name="Chung M."/>
            <person name="Chen C."/>
            <person name="Shaw J."/>
            <person name="Wu H."/>
            <person name="Hsiao K."/>
            <person name="Chao Y."/>
            <person name="Chu M."/>
            <person name="Cheng C."/>
            <person name="Hour A."/>
            <person name="Lee P."/>
            <person name="Lin S."/>
            <person name="Lin Y."/>
            <person name="Liou J."/>
            <person name="Liu S."/>
            <person name="Hsing Y."/>
            <person name="Raghuvanshi S."/>
            <person name="Mohanty A."/>
            <person name="Bharti A.K."/>
            <person name="Gaur A."/>
            <person name="Gupta V."/>
            <person name="Kumar D."/>
            <person name="Ravi V."/>
            <person name="Vij S."/>
            <person name="Kapur A."/>
            <person name="Khurana P."/>
            <person name="Khurana P."/>
            <person name="Khurana J.P."/>
            <person name="Tyagi A.K."/>
            <person name="Gaikwad K."/>
            <person name="Singh A."/>
            <person name="Dalal V."/>
            <person name="Srivastava S."/>
            <person name="Dixit A."/>
            <person name="Pal A.K."/>
            <person name="Ghazi I.A."/>
            <person name="Yadav M."/>
            <person name="Pandit A."/>
            <person name="Bhargava A."/>
            <person name="Sureshbabu K."/>
            <person name="Batra K."/>
            <person name="Sharma T.R."/>
            <person name="Mohapatra T."/>
            <person name="Singh N.K."/>
            <person name="Messing J."/>
            <person name="Nelson A.B."/>
            <person name="Fuks G."/>
            <person name="Kavchok S."/>
            <person name="Keizer G."/>
            <person name="Linton E."/>
            <person name="Llaca V."/>
            <person name="Song R."/>
            <person name="Tanyolac B."/>
            <person name="Young S."/>
            <person name="Ho-Il K."/>
            <person name="Hahn J.H."/>
            <person name="Sangsakoo G."/>
            <person name="Vanavichit A."/>
            <person name="de Mattos Luiz.A.T."/>
            <person name="Zimmer P.D."/>
            <person name="Malone G."/>
            <person name="Dellagostin O."/>
            <person name="de Oliveira A.C."/>
            <person name="Bevan M."/>
            <person name="Bancroft I."/>
            <person name="Minx P."/>
            <person name="Cordum H."/>
            <person name="Wilson R."/>
            <person name="Cheng Z."/>
            <person name="Jin W."/>
            <person name="Jiang J."/>
            <person name="Leong S.A."/>
            <person name="Iwama H."/>
            <person name="Gojobori T."/>
            <person name="Itoh T."/>
            <person name="Niimura Y."/>
            <person name="Fujii Y."/>
            <person name="Habara T."/>
            <person name="Sakai H."/>
            <person name="Sato Y."/>
            <person name="Wilson G."/>
            <person name="Kumar K."/>
            <person name="McCouch S."/>
            <person name="Juretic N."/>
            <person name="Hoen D."/>
            <person name="Wright S."/>
            <person name="Bruskiewich R."/>
            <person name="Bureau T."/>
            <person name="Miyao A."/>
            <person name="Hirochika H."/>
            <person name="Nishikawa T."/>
            <person name="Kadowaki K."/>
            <person name="Sugiura M."/>
            <person name="Burr B."/>
            <person name="Sasaki T."/>
        </authorList>
    </citation>
    <scope>NUCLEOTIDE SEQUENCE [LARGE SCALE GENOMIC DNA]</scope>
    <source>
        <strain evidence="4">cv. Nipponbare</strain>
    </source>
</reference>
<evidence type="ECO:0000313" key="4">
    <source>
        <dbReference type="Proteomes" id="UP000000763"/>
    </source>
</evidence>
<name>Q5GM73_ORYSJ</name>
<evidence type="ECO:0000259" key="2">
    <source>
        <dbReference type="Pfam" id="PF05754"/>
    </source>
</evidence>
<gene>
    <name evidence="3" type="ORF">OSJNBb0023E08.17</name>
</gene>
<evidence type="ECO:0000313" key="3">
    <source>
        <dbReference type="EMBL" id="BAD46550.1"/>
    </source>
</evidence>
<feature type="compositionally biased region" description="Low complexity" evidence="1">
    <location>
        <begin position="14"/>
        <end position="26"/>
    </location>
</feature>
<feature type="compositionally biased region" description="Gly residues" evidence="1">
    <location>
        <begin position="40"/>
        <end position="50"/>
    </location>
</feature>
<dbReference type="Proteomes" id="UP000000763">
    <property type="component" value="Chromosome 9"/>
</dbReference>
<feature type="domain" description="DUF834" evidence="2">
    <location>
        <begin position="3"/>
        <end position="32"/>
    </location>
</feature>
<reference evidence="4" key="2">
    <citation type="journal article" date="2008" name="Nucleic Acids Res.">
        <title>The rice annotation project database (RAP-DB): 2008 update.</title>
        <authorList>
            <consortium name="The rice annotation project (RAP)"/>
        </authorList>
    </citation>
    <scope>GENOME REANNOTATION</scope>
    <source>
        <strain evidence="4">cv. Nipponbare</strain>
    </source>
</reference>
<feature type="region of interest" description="Disordered" evidence="1">
    <location>
        <begin position="1"/>
        <end position="100"/>
    </location>
</feature>
<organism evidence="3 4">
    <name type="scientific">Oryza sativa subsp. japonica</name>
    <name type="common">Rice</name>
    <dbReference type="NCBI Taxonomy" id="39947"/>
    <lineage>
        <taxon>Eukaryota</taxon>
        <taxon>Viridiplantae</taxon>
        <taxon>Streptophyta</taxon>
        <taxon>Embryophyta</taxon>
        <taxon>Tracheophyta</taxon>
        <taxon>Spermatophyta</taxon>
        <taxon>Magnoliopsida</taxon>
        <taxon>Liliopsida</taxon>
        <taxon>Poales</taxon>
        <taxon>Poaceae</taxon>
        <taxon>BOP clade</taxon>
        <taxon>Oryzoideae</taxon>
        <taxon>Oryzeae</taxon>
        <taxon>Oryzinae</taxon>
        <taxon>Oryza</taxon>
        <taxon>Oryza sativa</taxon>
    </lineage>
</organism>
<protein>
    <recommendedName>
        <fullName evidence="2">DUF834 domain-containing protein</fullName>
    </recommendedName>
</protein>
<sequence>MVGGEGGRAAEVPLTTAHLTAATASGGDDGGGAATMPKTAGGGGELGARGDGATVHGRAQERLERGGAAAGGGSAGPAWAARERERSWAEFGPTTKEGDF</sequence>
<dbReference type="InterPro" id="IPR008552">
    <property type="entry name" value="DUF834"/>
</dbReference>
<dbReference type="AlphaFoldDB" id="Q5GM73"/>